<dbReference type="InterPro" id="IPR000477">
    <property type="entry name" value="RT_dom"/>
</dbReference>
<reference evidence="2 3" key="1">
    <citation type="journal article" date="2011" name="Genome Biol. Evol.">
        <title>Integration of the genetic map and genome assembly of fugu facilitates insights into distinct features of genome evolution in teleosts and mammals.</title>
        <authorList>
            <person name="Kai W."/>
            <person name="Kikuchi K."/>
            <person name="Tohari S."/>
            <person name="Chew A.K."/>
            <person name="Tay A."/>
            <person name="Fujiwara A."/>
            <person name="Hosoya S."/>
            <person name="Suetake H."/>
            <person name="Naruse K."/>
            <person name="Brenner S."/>
            <person name="Suzuki Y."/>
            <person name="Venkatesh B."/>
        </authorList>
    </citation>
    <scope>NUCLEOTIDE SEQUENCE [LARGE SCALE GENOMIC DNA]</scope>
</reference>
<sequence>MLSVDASQAFDRRDWHYLFDVLPRYGLGEVFLKWIPLLYTNPTLEILTNNATSKPSRLQRSTQQGCPLSPVLFILAIEPLAMAVREPRGIPGVTAGEGNIVFCYLQMI</sequence>
<feature type="domain" description="Reverse transcriptase" evidence="1">
    <location>
        <begin position="2"/>
        <end position="86"/>
    </location>
</feature>
<proteinExistence type="predicted"/>
<keyword evidence="3" id="KW-1185">Reference proteome</keyword>
<dbReference type="Pfam" id="PF00078">
    <property type="entry name" value="RVT_1"/>
    <property type="match status" value="1"/>
</dbReference>
<evidence type="ECO:0000313" key="2">
    <source>
        <dbReference type="Ensembl" id="ENSTRUP00000088034.1"/>
    </source>
</evidence>
<dbReference type="PANTHER" id="PTHR19446">
    <property type="entry name" value="REVERSE TRANSCRIPTASES"/>
    <property type="match status" value="1"/>
</dbReference>
<evidence type="ECO:0000259" key="1">
    <source>
        <dbReference type="Pfam" id="PF00078"/>
    </source>
</evidence>
<name>A0A674PR68_TAKRU</name>
<dbReference type="Ensembl" id="ENSTRUT00000069414.1">
    <property type="protein sequence ID" value="ENSTRUP00000088034.1"/>
    <property type="gene ID" value="ENSTRUG00000027248.1"/>
</dbReference>
<organism evidence="2 3">
    <name type="scientific">Takifugu rubripes</name>
    <name type="common">Japanese pufferfish</name>
    <name type="synonym">Fugu rubripes</name>
    <dbReference type="NCBI Taxonomy" id="31033"/>
    <lineage>
        <taxon>Eukaryota</taxon>
        <taxon>Metazoa</taxon>
        <taxon>Chordata</taxon>
        <taxon>Craniata</taxon>
        <taxon>Vertebrata</taxon>
        <taxon>Euteleostomi</taxon>
        <taxon>Actinopterygii</taxon>
        <taxon>Neopterygii</taxon>
        <taxon>Teleostei</taxon>
        <taxon>Neoteleostei</taxon>
        <taxon>Acanthomorphata</taxon>
        <taxon>Eupercaria</taxon>
        <taxon>Tetraodontiformes</taxon>
        <taxon>Tetradontoidea</taxon>
        <taxon>Tetraodontidae</taxon>
        <taxon>Takifugu</taxon>
    </lineage>
</organism>
<dbReference type="AlphaFoldDB" id="A0A674PR68"/>
<evidence type="ECO:0000313" key="3">
    <source>
        <dbReference type="Proteomes" id="UP000005226"/>
    </source>
</evidence>
<accession>A0A674PR68</accession>
<dbReference type="OMA" id="KWIAALY"/>
<dbReference type="Proteomes" id="UP000005226">
    <property type="component" value="Chromosome 4"/>
</dbReference>
<dbReference type="Ensembl" id="ENSTRUT00000074230.1">
    <property type="protein sequence ID" value="ENSTRUP00000079636.1"/>
    <property type="gene ID" value="ENSTRUG00000031353.1"/>
</dbReference>
<dbReference type="GeneTree" id="ENSGT00940000163630"/>
<reference evidence="2" key="2">
    <citation type="submission" date="2025-05" db="UniProtKB">
        <authorList>
            <consortium name="Ensembl"/>
        </authorList>
    </citation>
    <scope>IDENTIFICATION</scope>
</reference>
<protein>
    <recommendedName>
        <fullName evidence="1">Reverse transcriptase domain-containing protein</fullName>
    </recommendedName>
</protein>